<sequence>MEFADEFHHARALLNRGAGTGVTFHRAGPVFR</sequence>
<reference evidence="1 2" key="1">
    <citation type="submission" date="2016-10" db="EMBL/GenBank/DDBJ databases">
        <authorList>
            <person name="de Groot N.N."/>
        </authorList>
    </citation>
    <scope>NUCLEOTIDE SEQUENCE [LARGE SCALE GENOMIC DNA]</scope>
    <source>
        <strain evidence="1 2">DSM 43941</strain>
    </source>
</reference>
<gene>
    <name evidence="1" type="ORF">SAMN04489716_4970</name>
</gene>
<dbReference type="AlphaFoldDB" id="A0A1H2BXG7"/>
<accession>A0A1H2BXG7</accession>
<dbReference type="Proteomes" id="UP000198688">
    <property type="component" value="Chromosome I"/>
</dbReference>
<protein>
    <submittedName>
        <fullName evidence="1">Uncharacterized protein</fullName>
    </submittedName>
</protein>
<name>A0A1H2BXG7_9ACTN</name>
<dbReference type="EMBL" id="LT629758">
    <property type="protein sequence ID" value="SDT62609.1"/>
    <property type="molecule type" value="Genomic_DNA"/>
</dbReference>
<organism evidence="1 2">
    <name type="scientific">Actinoplanes derwentensis</name>
    <dbReference type="NCBI Taxonomy" id="113562"/>
    <lineage>
        <taxon>Bacteria</taxon>
        <taxon>Bacillati</taxon>
        <taxon>Actinomycetota</taxon>
        <taxon>Actinomycetes</taxon>
        <taxon>Micromonosporales</taxon>
        <taxon>Micromonosporaceae</taxon>
        <taxon>Actinoplanes</taxon>
    </lineage>
</organism>
<keyword evidence="2" id="KW-1185">Reference proteome</keyword>
<evidence type="ECO:0000313" key="1">
    <source>
        <dbReference type="EMBL" id="SDT62609.1"/>
    </source>
</evidence>
<evidence type="ECO:0000313" key="2">
    <source>
        <dbReference type="Proteomes" id="UP000198688"/>
    </source>
</evidence>
<proteinExistence type="predicted"/>